<dbReference type="Proteomes" id="UP000188235">
    <property type="component" value="Chromosome"/>
</dbReference>
<dbReference type="InterPro" id="IPR027417">
    <property type="entry name" value="P-loop_NTPase"/>
</dbReference>
<dbReference type="InterPro" id="IPR011528">
    <property type="entry name" value="NERD"/>
</dbReference>
<dbReference type="RefSeq" id="WP_077349721.1">
    <property type="nucleotide sequence ID" value="NZ_CP019607.1"/>
</dbReference>
<sequence>MPPRLVPAEPKFPTDSERAVWARLRDALRPQDTLIANYRLTDSAKDHEADLVVVMPDVGVLIVEVKGAGLSVREGQWYMWRDGRDEPIDPVGQARETRYAIQSYVESDPRWAQSSRGRIRYAHSVVAPFTTLGDDFDLPDCPRWMVHDKHDQAALAERLADIPLGFETHRPAPSEDDCELLVEILTGRSVHAARSVEDASDERQERADHLTQEQGLILSVTRLLNRVEIRGGAGSGKTVLALTQARQLTQGRDGRRPQRVALLCYSVGLAGHFKREVAAWPYKQRPAFVGTFEALANSWGIASGSRDDSAFWEERLPGLMAEQAAELPPGQRFDSFVVDEAQDFAESWWHPLIAALHDQHDGGLYLYSDENQRLFQRFGNPPVPLVPLMLDHNLRNTRQIAEVFRPLAPSRMRLQGGEGPEVKHVQASPDDALEAADDQVEALLDEGWEPGSIALLTTGARHPEQKSLQDRYDQAGYWATFHEDDLFYGHVLGFKGLERRAVVLCVNEDGTRERFKERIYVGLSRATDRLVVVGDLDAISHAGREVARELARQSNSQENQ</sequence>
<dbReference type="SUPFAM" id="SSF52540">
    <property type="entry name" value="P-loop containing nucleoside triphosphate hydrolases"/>
    <property type="match status" value="1"/>
</dbReference>
<gene>
    <name evidence="2" type="ORF">BW733_08835</name>
</gene>
<evidence type="ECO:0000259" key="1">
    <source>
        <dbReference type="Pfam" id="PF08378"/>
    </source>
</evidence>
<keyword evidence="3" id="KW-1185">Reference proteome</keyword>
<dbReference type="STRING" id="399497.BW733_08835"/>
<reference evidence="2 3" key="1">
    <citation type="journal article" date="2008" name="Int. J. Syst. Evol. Microbiol.">
        <title>Tessaracoccus flavescens sp. nov., isolated from marine sediment.</title>
        <authorList>
            <person name="Lee D.W."/>
            <person name="Lee S.D."/>
        </authorList>
    </citation>
    <scope>NUCLEOTIDE SEQUENCE [LARGE SCALE GENOMIC DNA]</scope>
    <source>
        <strain evidence="2 3">SST-39T</strain>
    </source>
</reference>
<accession>A0A1Q2CXP7</accession>
<feature type="domain" description="NERD" evidence="1">
    <location>
        <begin position="16"/>
        <end position="113"/>
    </location>
</feature>
<dbReference type="AlphaFoldDB" id="A0A1Q2CXP7"/>
<dbReference type="KEGG" id="tfa:BW733_08835"/>
<evidence type="ECO:0000313" key="2">
    <source>
        <dbReference type="EMBL" id="AQP50916.1"/>
    </source>
</evidence>
<dbReference type="Pfam" id="PF08378">
    <property type="entry name" value="NERD"/>
    <property type="match status" value="1"/>
</dbReference>
<name>A0A1Q2CXP7_9ACTN</name>
<dbReference type="EMBL" id="CP019607">
    <property type="protein sequence ID" value="AQP50916.1"/>
    <property type="molecule type" value="Genomic_DNA"/>
</dbReference>
<proteinExistence type="predicted"/>
<organism evidence="2 3">
    <name type="scientific">Tessaracoccus flavescens</name>
    <dbReference type="NCBI Taxonomy" id="399497"/>
    <lineage>
        <taxon>Bacteria</taxon>
        <taxon>Bacillati</taxon>
        <taxon>Actinomycetota</taxon>
        <taxon>Actinomycetes</taxon>
        <taxon>Propionibacteriales</taxon>
        <taxon>Propionibacteriaceae</taxon>
        <taxon>Tessaracoccus</taxon>
    </lineage>
</organism>
<evidence type="ECO:0000313" key="3">
    <source>
        <dbReference type="Proteomes" id="UP000188235"/>
    </source>
</evidence>
<protein>
    <submittedName>
        <fullName evidence="2">Nuclease</fullName>
    </submittedName>
</protein>
<dbReference type="Gene3D" id="3.40.50.300">
    <property type="entry name" value="P-loop containing nucleotide triphosphate hydrolases"/>
    <property type="match status" value="2"/>
</dbReference>
<dbReference type="OrthoDB" id="4509614at2"/>